<keyword evidence="2" id="KW-0645">Protease</keyword>
<comment type="cofactor">
    <cofactor evidence="1">
        <name>Zn(2+)</name>
        <dbReference type="ChEBI" id="CHEBI:29105"/>
    </cofactor>
</comment>
<evidence type="ECO:0000256" key="1">
    <source>
        <dbReference type="ARBA" id="ARBA00001947"/>
    </source>
</evidence>
<evidence type="ECO:0000256" key="8">
    <source>
        <dbReference type="ARBA" id="ARBA00023145"/>
    </source>
</evidence>
<keyword evidence="3" id="KW-0479">Metal-binding</keyword>
<evidence type="ECO:0000256" key="6">
    <source>
        <dbReference type="ARBA" id="ARBA00022833"/>
    </source>
</evidence>
<keyword evidence="7" id="KW-0482">Metalloprotease</keyword>
<dbReference type="GO" id="GO:0031012">
    <property type="term" value="C:extracellular matrix"/>
    <property type="evidence" value="ECO:0007669"/>
    <property type="project" value="InterPro"/>
</dbReference>
<name>A0A6J4V4P3_9BACT</name>
<dbReference type="GO" id="GO:0006508">
    <property type="term" value="P:proteolysis"/>
    <property type="evidence" value="ECO:0007669"/>
    <property type="project" value="UniProtKB-KW"/>
</dbReference>
<evidence type="ECO:0000256" key="5">
    <source>
        <dbReference type="ARBA" id="ARBA00022801"/>
    </source>
</evidence>
<feature type="region of interest" description="Disordered" evidence="9">
    <location>
        <begin position="1"/>
        <end position="36"/>
    </location>
</feature>
<evidence type="ECO:0000256" key="4">
    <source>
        <dbReference type="ARBA" id="ARBA00022729"/>
    </source>
</evidence>
<evidence type="ECO:0000313" key="10">
    <source>
        <dbReference type="EMBL" id="CAA9566741.1"/>
    </source>
</evidence>
<keyword evidence="6" id="KW-0862">Zinc</keyword>
<dbReference type="EMBL" id="CADCWJ010000458">
    <property type="protein sequence ID" value="CAA9566741.1"/>
    <property type="molecule type" value="Genomic_DNA"/>
</dbReference>
<dbReference type="AlphaFoldDB" id="A0A6J4V4P3"/>
<feature type="non-terminal residue" evidence="10">
    <location>
        <position position="36"/>
    </location>
</feature>
<sequence>ERPGSPAGPAASDRPRCGGPRPDDGGLRRQRPQRRA</sequence>
<keyword evidence="8" id="KW-0865">Zymogen</keyword>
<feature type="compositionally biased region" description="Basic and acidic residues" evidence="9">
    <location>
        <begin position="13"/>
        <end position="27"/>
    </location>
</feature>
<dbReference type="PROSITE" id="PS00546">
    <property type="entry name" value="CYSTEINE_SWITCH"/>
    <property type="match status" value="1"/>
</dbReference>
<reference evidence="10" key="1">
    <citation type="submission" date="2020-02" db="EMBL/GenBank/DDBJ databases">
        <authorList>
            <person name="Meier V. D."/>
        </authorList>
    </citation>
    <scope>NUCLEOTIDE SEQUENCE</scope>
    <source>
        <strain evidence="10">AVDCRST_MAG87</strain>
    </source>
</reference>
<proteinExistence type="predicted"/>
<dbReference type="GO" id="GO:0008270">
    <property type="term" value="F:zinc ion binding"/>
    <property type="evidence" value="ECO:0007669"/>
    <property type="project" value="InterPro"/>
</dbReference>
<protein>
    <submittedName>
        <fullName evidence="10">Uncharacterized protein</fullName>
    </submittedName>
</protein>
<feature type="non-terminal residue" evidence="10">
    <location>
        <position position="1"/>
    </location>
</feature>
<dbReference type="InterPro" id="IPR021158">
    <property type="entry name" value="Pept_M10A_Zn_BS"/>
</dbReference>
<organism evidence="10">
    <name type="scientific">uncultured Thermomicrobiales bacterium</name>
    <dbReference type="NCBI Taxonomy" id="1645740"/>
    <lineage>
        <taxon>Bacteria</taxon>
        <taxon>Pseudomonadati</taxon>
        <taxon>Thermomicrobiota</taxon>
        <taxon>Thermomicrobia</taxon>
        <taxon>Thermomicrobiales</taxon>
        <taxon>environmental samples</taxon>
    </lineage>
</organism>
<evidence type="ECO:0000256" key="2">
    <source>
        <dbReference type="ARBA" id="ARBA00022670"/>
    </source>
</evidence>
<keyword evidence="4" id="KW-0732">Signal</keyword>
<keyword evidence="5" id="KW-0378">Hydrolase</keyword>
<dbReference type="GO" id="GO:0004222">
    <property type="term" value="F:metalloendopeptidase activity"/>
    <property type="evidence" value="ECO:0007669"/>
    <property type="project" value="InterPro"/>
</dbReference>
<accession>A0A6J4V4P3</accession>
<evidence type="ECO:0000256" key="9">
    <source>
        <dbReference type="SAM" id="MobiDB-lite"/>
    </source>
</evidence>
<evidence type="ECO:0000256" key="7">
    <source>
        <dbReference type="ARBA" id="ARBA00023049"/>
    </source>
</evidence>
<gene>
    <name evidence="10" type="ORF">AVDCRST_MAG87-2020</name>
</gene>
<evidence type="ECO:0000256" key="3">
    <source>
        <dbReference type="ARBA" id="ARBA00022723"/>
    </source>
</evidence>